<dbReference type="PANTHER" id="PTHR13046:SF0">
    <property type="entry name" value="CAAX PRENYL PROTEASE 2"/>
    <property type="match status" value="1"/>
</dbReference>
<organism evidence="14">
    <name type="scientific">Micromonas pusilla (strain CCMP1545)</name>
    <name type="common">Picoplanktonic green alga</name>
    <dbReference type="NCBI Taxonomy" id="564608"/>
    <lineage>
        <taxon>Eukaryota</taxon>
        <taxon>Viridiplantae</taxon>
        <taxon>Chlorophyta</taxon>
        <taxon>Mamiellophyceae</taxon>
        <taxon>Mamiellales</taxon>
        <taxon>Mamiellaceae</taxon>
        <taxon>Micromonas</taxon>
    </lineage>
</organism>
<dbReference type="AlphaFoldDB" id="C1MP62"/>
<feature type="domain" description="CAAX prenyl protease 2/Lysostaphin resistance protein A-like" evidence="12">
    <location>
        <begin position="149"/>
        <end position="260"/>
    </location>
</feature>
<dbReference type="eggNOG" id="KOG4130">
    <property type="taxonomic scope" value="Eukaryota"/>
</dbReference>
<keyword evidence="8 11" id="KW-0472">Membrane</keyword>
<dbReference type="OrthoDB" id="271604at2759"/>
<keyword evidence="5" id="KW-0378">Hydrolase</keyword>
<keyword evidence="3" id="KW-0645">Protease</keyword>
<comment type="similarity">
    <text evidence="2">Belongs to the peptidase U48 family.</text>
</comment>
<dbReference type="GO" id="GO:0005789">
    <property type="term" value="C:endoplasmic reticulum membrane"/>
    <property type="evidence" value="ECO:0007669"/>
    <property type="project" value="UniProtKB-SubCell"/>
</dbReference>
<keyword evidence="6" id="KW-0256">Endoplasmic reticulum</keyword>
<evidence type="ECO:0000256" key="7">
    <source>
        <dbReference type="ARBA" id="ARBA00022989"/>
    </source>
</evidence>
<evidence type="ECO:0000256" key="5">
    <source>
        <dbReference type="ARBA" id="ARBA00022801"/>
    </source>
</evidence>
<dbReference type="MEROPS" id="G05.002"/>
<dbReference type="PANTHER" id="PTHR13046">
    <property type="entry name" value="PROTEASE U48 CAAX PRENYL PROTEASE RCE1"/>
    <property type="match status" value="1"/>
</dbReference>
<comment type="subcellular location">
    <subcellularLocation>
        <location evidence="1">Endoplasmic reticulum membrane</location>
        <topology evidence="1">Multi-pass membrane protein</topology>
    </subcellularLocation>
</comment>
<keyword evidence="4 11" id="KW-0812">Transmembrane</keyword>
<dbReference type="RefSeq" id="XP_003057230.1">
    <property type="nucleotide sequence ID" value="XM_003057184.1"/>
</dbReference>
<dbReference type="Pfam" id="PF02517">
    <property type="entry name" value="Rce1-like"/>
    <property type="match status" value="1"/>
</dbReference>
<evidence type="ECO:0000256" key="3">
    <source>
        <dbReference type="ARBA" id="ARBA00022670"/>
    </source>
</evidence>
<evidence type="ECO:0000256" key="10">
    <source>
        <dbReference type="ARBA" id="ARBA00049729"/>
    </source>
</evidence>
<dbReference type="EMBL" id="GG663737">
    <property type="protein sequence ID" value="EEH58875.1"/>
    <property type="molecule type" value="Genomic_DNA"/>
</dbReference>
<protein>
    <recommendedName>
        <fullName evidence="10">intramembrane prenyl-peptidase Rce1</fullName>
        <ecNumber evidence="10">3.4.26.1</ecNumber>
    </recommendedName>
</protein>
<dbReference type="KEGG" id="mpp:MICPUCDRAFT_38670"/>
<dbReference type="InterPro" id="IPR039731">
    <property type="entry name" value="Rce1"/>
</dbReference>
<evidence type="ECO:0000256" key="1">
    <source>
        <dbReference type="ARBA" id="ARBA00004477"/>
    </source>
</evidence>
<evidence type="ECO:0000256" key="9">
    <source>
        <dbReference type="ARBA" id="ARBA00047280"/>
    </source>
</evidence>
<keyword evidence="14" id="KW-1185">Reference proteome</keyword>
<evidence type="ECO:0000259" key="12">
    <source>
        <dbReference type="Pfam" id="PF02517"/>
    </source>
</evidence>
<dbReference type="STRING" id="564608.C1MP62"/>
<feature type="transmembrane region" description="Helical" evidence="11">
    <location>
        <begin position="102"/>
        <end position="122"/>
    </location>
</feature>
<accession>C1MP62</accession>
<evidence type="ECO:0000256" key="6">
    <source>
        <dbReference type="ARBA" id="ARBA00022824"/>
    </source>
</evidence>
<proteinExistence type="inferred from homology"/>
<feature type="transmembrane region" description="Helical" evidence="11">
    <location>
        <begin position="244"/>
        <end position="263"/>
    </location>
</feature>
<comment type="catalytic activity">
    <reaction evidence="9">
        <text>Hydrolyzes the peptide bond -P2-(S-farnesyl or geranylgeranyl)C-P1'-P2'-P3'-COOH where P1' and P2' are amino acids with aliphatic sidechains and P3' is any C-terminal residue.</text>
        <dbReference type="EC" id="3.4.26.1"/>
    </reaction>
</comment>
<keyword evidence="7 11" id="KW-1133">Transmembrane helix</keyword>
<feature type="transmembrane region" description="Helical" evidence="11">
    <location>
        <begin position="214"/>
        <end position="238"/>
    </location>
</feature>
<dbReference type="GeneID" id="9682204"/>
<evidence type="ECO:0000256" key="11">
    <source>
        <dbReference type="SAM" id="Phobius"/>
    </source>
</evidence>
<evidence type="ECO:0000313" key="14">
    <source>
        <dbReference type="Proteomes" id="UP000001876"/>
    </source>
</evidence>
<evidence type="ECO:0000313" key="13">
    <source>
        <dbReference type="EMBL" id="EEH58875.1"/>
    </source>
</evidence>
<dbReference type="EC" id="3.4.26.1" evidence="10"/>
<dbReference type="InterPro" id="IPR003675">
    <property type="entry name" value="Rce1/LyrA-like_dom"/>
</dbReference>
<dbReference type="GO" id="GO:0004222">
    <property type="term" value="F:metalloendopeptidase activity"/>
    <property type="evidence" value="ECO:0007669"/>
    <property type="project" value="InterPro"/>
</dbReference>
<feature type="transmembrane region" description="Helical" evidence="11">
    <location>
        <begin position="12"/>
        <end position="35"/>
    </location>
</feature>
<dbReference type="GO" id="GO:0071586">
    <property type="term" value="P:CAAX-box protein processing"/>
    <property type="evidence" value="ECO:0007669"/>
    <property type="project" value="InterPro"/>
</dbReference>
<dbReference type="Proteomes" id="UP000001876">
    <property type="component" value="Unassembled WGS sequence"/>
</dbReference>
<reference evidence="13 14" key="1">
    <citation type="journal article" date="2009" name="Science">
        <title>Green evolution and dynamic adaptations revealed by genomes of the marine picoeukaryotes Micromonas.</title>
        <authorList>
            <person name="Worden A.Z."/>
            <person name="Lee J.H."/>
            <person name="Mock T."/>
            <person name="Rouze P."/>
            <person name="Simmons M.P."/>
            <person name="Aerts A.L."/>
            <person name="Allen A.E."/>
            <person name="Cuvelier M.L."/>
            <person name="Derelle E."/>
            <person name="Everett M.V."/>
            <person name="Foulon E."/>
            <person name="Grimwood J."/>
            <person name="Gundlach H."/>
            <person name="Henrissat B."/>
            <person name="Napoli C."/>
            <person name="McDonald S.M."/>
            <person name="Parker M.S."/>
            <person name="Rombauts S."/>
            <person name="Salamov A."/>
            <person name="Von Dassow P."/>
            <person name="Badger J.H."/>
            <person name="Coutinho P.M."/>
            <person name="Demir E."/>
            <person name="Dubchak I."/>
            <person name="Gentemann C."/>
            <person name="Eikrem W."/>
            <person name="Gready J.E."/>
            <person name="John U."/>
            <person name="Lanier W."/>
            <person name="Lindquist E.A."/>
            <person name="Lucas S."/>
            <person name="Mayer K.F."/>
            <person name="Moreau H."/>
            <person name="Not F."/>
            <person name="Otillar R."/>
            <person name="Panaud O."/>
            <person name="Pangilinan J."/>
            <person name="Paulsen I."/>
            <person name="Piegu B."/>
            <person name="Poliakov A."/>
            <person name="Robbens S."/>
            <person name="Schmutz J."/>
            <person name="Toulza E."/>
            <person name="Wyss T."/>
            <person name="Zelensky A."/>
            <person name="Zhou K."/>
            <person name="Armbrust E.V."/>
            <person name="Bhattacharya D."/>
            <person name="Goodenough U.W."/>
            <person name="Van de Peer Y."/>
            <person name="Grigoriev I.V."/>
        </authorList>
    </citation>
    <scope>NUCLEOTIDE SEQUENCE [LARGE SCALE GENOMIC DNA]</scope>
    <source>
        <strain evidence="13 14">CCMP1545</strain>
    </source>
</reference>
<evidence type="ECO:0000256" key="4">
    <source>
        <dbReference type="ARBA" id="ARBA00022692"/>
    </source>
</evidence>
<feature type="transmembrane region" description="Helical" evidence="11">
    <location>
        <begin position="275"/>
        <end position="295"/>
    </location>
</feature>
<evidence type="ECO:0000256" key="2">
    <source>
        <dbReference type="ARBA" id="ARBA00006897"/>
    </source>
</evidence>
<evidence type="ECO:0000256" key="8">
    <source>
        <dbReference type="ARBA" id="ARBA00023136"/>
    </source>
</evidence>
<name>C1MP62_MICPC</name>
<gene>
    <name evidence="13" type="ORF">MICPUCDRAFT_38670</name>
</gene>
<sequence length="312" mass="33775">MGMRAIIDALKANGTYGVAQCLFITIAFVGGLYIWPPSPHPRDSPHTIKRRFLSLAMTLAMCWVPTYVCIRDEHSRGSRAANLAGTFHVLGLGRPDADAIDAVVDAVLSVACVMYLTAALFLGPLTHLALDGKLVSTFADAFRIDTVLKLRNYVVAPVSEEFAFRACMAPLLILCGRWSAPAARIFTPMRATWTCPVFFGLAHLHHFGEACARFGVLVAVVSVVAQFTYTVVFGWFAAFTLLRTGSIAGAMASHAFCNVVGFPDVEGAVAHERKAVVLAAYACGIALFTAGLWRVTDPDLHHASLWEEWSAL</sequence>